<comment type="caution">
    <text evidence="2">The sequence shown here is derived from an EMBL/GenBank/DDBJ whole genome shotgun (WGS) entry which is preliminary data.</text>
</comment>
<dbReference type="SUPFAM" id="SSF53850">
    <property type="entry name" value="Periplasmic binding protein-like II"/>
    <property type="match status" value="1"/>
</dbReference>
<reference evidence="2" key="1">
    <citation type="submission" date="2022-06" db="EMBL/GenBank/DDBJ databases">
        <title>Rothia sp. isolated from sandalwood seedling.</title>
        <authorList>
            <person name="Tuikhar N."/>
            <person name="Kirdat K."/>
            <person name="Thorat V."/>
            <person name="Swetha P."/>
            <person name="Padma S."/>
            <person name="Sundararaj R."/>
            <person name="Yadav A."/>
        </authorList>
    </citation>
    <scope>NUCLEOTIDE SEQUENCE</scope>
    <source>
        <strain evidence="2">AR01</strain>
    </source>
</reference>
<sequence length="338" mass="36889">MSVHNSIKTLGIGAIATLALAGCGLQPSGSFVPEIGPGSIQPVEGAEGQPLVVASKNYTEQLILGKIAALTSSAAGFEVTDLSNIPGSQPTRQVMVSHEADMFFEYTGSAWLTYLGHEQGLKDQQEQWEAVRDADAEYGLTWGPPAPMNNTYAFATRQEVIDEYGLKTFSDIAKVPVEERTFCIEAEFNSRQDGINPMLETYGIPRGTPDGVPDANIAILDAGTIYSATAQGDTCNFGEVFTTDGRIPALNLTVLEDDRAFFPHYNVAPVLNTEMDERYPELMDRYEQVAQRLDNETLQQLNYRVDVEGEEPAQVAFDWMVSEGFISDPGGNVQEQAQ</sequence>
<proteinExistence type="predicted"/>
<keyword evidence="3" id="KW-1185">Reference proteome</keyword>
<name>A0A9X2H911_9MICC</name>
<dbReference type="GO" id="GO:0022857">
    <property type="term" value="F:transmembrane transporter activity"/>
    <property type="evidence" value="ECO:0007669"/>
    <property type="project" value="InterPro"/>
</dbReference>
<dbReference type="Gene3D" id="3.40.190.120">
    <property type="entry name" value="Osmoprotection protein (prox), domain 2"/>
    <property type="match status" value="1"/>
</dbReference>
<dbReference type="AlphaFoldDB" id="A0A9X2H911"/>
<evidence type="ECO:0000259" key="1">
    <source>
        <dbReference type="Pfam" id="PF04069"/>
    </source>
</evidence>
<dbReference type="Pfam" id="PF04069">
    <property type="entry name" value="OpuAC"/>
    <property type="match status" value="1"/>
</dbReference>
<dbReference type="Gene3D" id="3.40.190.10">
    <property type="entry name" value="Periplasmic binding protein-like II"/>
    <property type="match status" value="1"/>
</dbReference>
<protein>
    <submittedName>
        <fullName evidence="2">Glycine betaine ABC transporter substrate-binding protein</fullName>
    </submittedName>
</protein>
<accession>A0A9X2H911</accession>
<evidence type="ECO:0000313" key="2">
    <source>
        <dbReference type="EMBL" id="MCP3424956.1"/>
    </source>
</evidence>
<dbReference type="EMBL" id="JANAFB010000004">
    <property type="protein sequence ID" value="MCP3424956.1"/>
    <property type="molecule type" value="Genomic_DNA"/>
</dbReference>
<dbReference type="Proteomes" id="UP001139502">
    <property type="component" value="Unassembled WGS sequence"/>
</dbReference>
<dbReference type="CDD" id="cd13611">
    <property type="entry name" value="PBP2_YehZ"/>
    <property type="match status" value="1"/>
</dbReference>
<dbReference type="GO" id="GO:0043190">
    <property type="term" value="C:ATP-binding cassette (ABC) transporter complex"/>
    <property type="evidence" value="ECO:0007669"/>
    <property type="project" value="InterPro"/>
</dbReference>
<organism evidence="2 3">
    <name type="scientific">Rothia santali</name>
    <dbReference type="NCBI Taxonomy" id="2949643"/>
    <lineage>
        <taxon>Bacteria</taxon>
        <taxon>Bacillati</taxon>
        <taxon>Actinomycetota</taxon>
        <taxon>Actinomycetes</taxon>
        <taxon>Micrococcales</taxon>
        <taxon>Micrococcaceae</taxon>
        <taxon>Rothia</taxon>
    </lineage>
</organism>
<evidence type="ECO:0000313" key="3">
    <source>
        <dbReference type="Proteomes" id="UP001139502"/>
    </source>
</evidence>
<feature type="domain" description="ABC-type glycine betaine transport system substrate-binding" evidence="1">
    <location>
        <begin position="50"/>
        <end position="320"/>
    </location>
</feature>
<dbReference type="InterPro" id="IPR007210">
    <property type="entry name" value="ABC_Gly_betaine_transp_sub-bd"/>
</dbReference>
<dbReference type="RefSeq" id="WP_254164928.1">
    <property type="nucleotide sequence ID" value="NZ_JANAFB010000004.1"/>
</dbReference>
<gene>
    <name evidence="2" type="ORF">NBM05_02650</name>
</gene>